<dbReference type="PANTHER" id="PTHR11228:SF7">
    <property type="entry name" value="PQQA PEPTIDE CYCLASE"/>
    <property type="match status" value="1"/>
</dbReference>
<dbReference type="SUPFAM" id="SSF102114">
    <property type="entry name" value="Radical SAM enzymes"/>
    <property type="match status" value="1"/>
</dbReference>
<evidence type="ECO:0000256" key="4">
    <source>
        <dbReference type="ARBA" id="ARBA00023014"/>
    </source>
</evidence>
<dbReference type="PROSITE" id="PS51918">
    <property type="entry name" value="RADICAL_SAM"/>
    <property type="match status" value="1"/>
</dbReference>
<keyword evidence="5" id="KW-1133">Transmembrane helix</keyword>
<dbReference type="SFLD" id="SFLDS00029">
    <property type="entry name" value="Radical_SAM"/>
    <property type="match status" value="1"/>
</dbReference>
<organism evidence="7">
    <name type="scientific">marine sediment metagenome</name>
    <dbReference type="NCBI Taxonomy" id="412755"/>
    <lineage>
        <taxon>unclassified sequences</taxon>
        <taxon>metagenomes</taxon>
        <taxon>ecological metagenomes</taxon>
    </lineage>
</organism>
<accession>A0A0F8XVK9</accession>
<evidence type="ECO:0000259" key="6">
    <source>
        <dbReference type="PROSITE" id="PS51918"/>
    </source>
</evidence>
<dbReference type="InterPro" id="IPR023885">
    <property type="entry name" value="4Fe4S-binding_SPASM_dom"/>
</dbReference>
<dbReference type="Pfam" id="PF13186">
    <property type="entry name" value="SPASM"/>
    <property type="match status" value="1"/>
</dbReference>
<dbReference type="EMBL" id="LAZR01056922">
    <property type="protein sequence ID" value="KKK73142.1"/>
    <property type="molecule type" value="Genomic_DNA"/>
</dbReference>
<evidence type="ECO:0000256" key="5">
    <source>
        <dbReference type="SAM" id="Phobius"/>
    </source>
</evidence>
<dbReference type="SFLD" id="SFLDG01067">
    <property type="entry name" value="SPASM/twitch_domain_containing"/>
    <property type="match status" value="1"/>
</dbReference>
<reference evidence="7" key="1">
    <citation type="journal article" date="2015" name="Nature">
        <title>Complex archaea that bridge the gap between prokaryotes and eukaryotes.</title>
        <authorList>
            <person name="Spang A."/>
            <person name="Saw J.H."/>
            <person name="Jorgensen S.L."/>
            <person name="Zaremba-Niedzwiedzka K."/>
            <person name="Martijn J."/>
            <person name="Lind A.E."/>
            <person name="van Eijk R."/>
            <person name="Schleper C."/>
            <person name="Guy L."/>
            <person name="Ettema T.J."/>
        </authorList>
    </citation>
    <scope>NUCLEOTIDE SEQUENCE</scope>
</reference>
<dbReference type="InterPro" id="IPR050377">
    <property type="entry name" value="Radical_SAM_PqqE_MftC-like"/>
</dbReference>
<evidence type="ECO:0000256" key="1">
    <source>
        <dbReference type="ARBA" id="ARBA00022691"/>
    </source>
</evidence>
<dbReference type="InterPro" id="IPR007197">
    <property type="entry name" value="rSAM"/>
</dbReference>
<proteinExistence type="predicted"/>
<dbReference type="GO" id="GO:0051536">
    <property type="term" value="F:iron-sulfur cluster binding"/>
    <property type="evidence" value="ECO:0007669"/>
    <property type="project" value="UniProtKB-KW"/>
</dbReference>
<dbReference type="CDD" id="cd21109">
    <property type="entry name" value="SPASM"/>
    <property type="match status" value="1"/>
</dbReference>
<dbReference type="AlphaFoldDB" id="A0A0F8XVK9"/>
<keyword evidence="4" id="KW-0411">Iron-sulfur</keyword>
<dbReference type="Pfam" id="PF04055">
    <property type="entry name" value="Radical_SAM"/>
    <property type="match status" value="1"/>
</dbReference>
<evidence type="ECO:0000256" key="2">
    <source>
        <dbReference type="ARBA" id="ARBA00022723"/>
    </source>
</evidence>
<comment type="caution">
    <text evidence="7">The sequence shown here is derived from an EMBL/GenBank/DDBJ whole genome shotgun (WGS) entry which is preliminary data.</text>
</comment>
<sequence length="330" mass="37687">MILDLLLSVTNFCLGSCVYCRLKELRTFNYDQESSVASIRRLLEDPLLEDIINVHITGGEPILSPKTYEIFKLLHELKPHINCNMPISGFFPETTYRYLKKILPLMPQLRVDISIDGPPEIHSKTRGRGSHTNVLNTIMLLKTLDLNVQLQITIMPSNHKHIKYVIDMAENLNLGYYLTFPRFGLRFGHNKDDHRVYDQEVIDCVDAQIQDTWCALRPLNARIWAAQKAIWEGKDVYVDCQMGRKSIDVDPFGNVYPCMVYSQDQRFGNINTQPLSEMLTQFLAARILTQPKCHVWDAAGVMGFLVIALLGYLTGGFFFNFINALPGADI</sequence>
<evidence type="ECO:0000256" key="3">
    <source>
        <dbReference type="ARBA" id="ARBA00023004"/>
    </source>
</evidence>
<evidence type="ECO:0000313" key="7">
    <source>
        <dbReference type="EMBL" id="KKK73142.1"/>
    </source>
</evidence>
<keyword evidence="3" id="KW-0408">Iron</keyword>
<protein>
    <recommendedName>
        <fullName evidence="6">Radical SAM core domain-containing protein</fullName>
    </recommendedName>
</protein>
<dbReference type="PANTHER" id="PTHR11228">
    <property type="entry name" value="RADICAL SAM DOMAIN PROTEIN"/>
    <property type="match status" value="1"/>
</dbReference>
<keyword evidence="5" id="KW-0472">Membrane</keyword>
<name>A0A0F8XVK9_9ZZZZ</name>
<keyword evidence="1" id="KW-0949">S-adenosyl-L-methionine</keyword>
<gene>
    <name evidence="7" type="ORF">LCGC14_2896790</name>
</gene>
<keyword evidence="5" id="KW-0812">Transmembrane</keyword>
<feature type="transmembrane region" description="Helical" evidence="5">
    <location>
        <begin position="298"/>
        <end position="322"/>
    </location>
</feature>
<feature type="non-terminal residue" evidence="7">
    <location>
        <position position="330"/>
    </location>
</feature>
<dbReference type="Gene3D" id="3.20.20.70">
    <property type="entry name" value="Aldolase class I"/>
    <property type="match status" value="1"/>
</dbReference>
<keyword evidence="2" id="KW-0479">Metal-binding</keyword>
<dbReference type="GO" id="GO:0003824">
    <property type="term" value="F:catalytic activity"/>
    <property type="evidence" value="ECO:0007669"/>
    <property type="project" value="InterPro"/>
</dbReference>
<dbReference type="InterPro" id="IPR058240">
    <property type="entry name" value="rSAM_sf"/>
</dbReference>
<dbReference type="CDD" id="cd01335">
    <property type="entry name" value="Radical_SAM"/>
    <property type="match status" value="1"/>
</dbReference>
<dbReference type="InterPro" id="IPR013785">
    <property type="entry name" value="Aldolase_TIM"/>
</dbReference>
<feature type="domain" description="Radical SAM core" evidence="6">
    <location>
        <begin position="1"/>
        <end position="215"/>
    </location>
</feature>
<dbReference type="GO" id="GO:0046872">
    <property type="term" value="F:metal ion binding"/>
    <property type="evidence" value="ECO:0007669"/>
    <property type="project" value="UniProtKB-KW"/>
</dbReference>